<dbReference type="Proteomes" id="UP000306477">
    <property type="component" value="Unassembled WGS sequence"/>
</dbReference>
<keyword evidence="2" id="KW-1185">Reference proteome</keyword>
<dbReference type="AlphaFoldDB" id="A0A4S3PYZ0"/>
<sequence>MTESKSKYHACATCMNFAAERKNGIMTYRCVRLGYETKPKYQFNCWEPKPHILKLMETSEEKK</sequence>
<evidence type="ECO:0000313" key="2">
    <source>
        <dbReference type="Proteomes" id="UP000306477"/>
    </source>
</evidence>
<proteinExistence type="predicted"/>
<name>A0A4S3PYZ0_9BACI</name>
<evidence type="ECO:0000313" key="1">
    <source>
        <dbReference type="EMBL" id="THE15157.1"/>
    </source>
</evidence>
<dbReference type="STRING" id="1033734.GCA_000285535_04036"/>
<organism evidence="1 2">
    <name type="scientific">Bacillus timonensis</name>
    <dbReference type="NCBI Taxonomy" id="1033734"/>
    <lineage>
        <taxon>Bacteria</taxon>
        <taxon>Bacillati</taxon>
        <taxon>Bacillota</taxon>
        <taxon>Bacilli</taxon>
        <taxon>Bacillales</taxon>
        <taxon>Bacillaceae</taxon>
        <taxon>Bacillus</taxon>
    </lineage>
</organism>
<accession>A0A4S3PYZ0</accession>
<comment type="caution">
    <text evidence="1">The sequence shown here is derived from an EMBL/GenBank/DDBJ whole genome shotgun (WGS) entry which is preliminary data.</text>
</comment>
<reference evidence="1 2" key="1">
    <citation type="journal article" date="2019" name="Indoor Air">
        <title>Impacts of indoor surface finishes on bacterial viability.</title>
        <authorList>
            <person name="Hu J."/>
            <person name="Maamar S.B."/>
            <person name="Glawe A.J."/>
            <person name="Gottel N."/>
            <person name="Gilbert J.A."/>
            <person name="Hartmann E.M."/>
        </authorList>
    </citation>
    <scope>NUCLEOTIDE SEQUENCE [LARGE SCALE GENOMIC DNA]</scope>
    <source>
        <strain evidence="1 2">AF060A6</strain>
    </source>
</reference>
<protein>
    <submittedName>
        <fullName evidence="1">Uncharacterized protein</fullName>
    </submittedName>
</protein>
<gene>
    <name evidence="1" type="ORF">E1I69_02255</name>
</gene>
<dbReference type="EMBL" id="SLUB01000002">
    <property type="protein sequence ID" value="THE15157.1"/>
    <property type="molecule type" value="Genomic_DNA"/>
</dbReference>